<evidence type="ECO:0000313" key="2">
    <source>
        <dbReference type="Proteomes" id="UP000198500"/>
    </source>
</evidence>
<protein>
    <submittedName>
        <fullName evidence="1">Uncharacterized protein</fullName>
    </submittedName>
</protein>
<keyword evidence="2" id="KW-1185">Reference proteome</keyword>
<dbReference type="Proteomes" id="UP000198500">
    <property type="component" value="Unassembled WGS sequence"/>
</dbReference>
<evidence type="ECO:0000313" key="1">
    <source>
        <dbReference type="EMBL" id="SDY06156.1"/>
    </source>
</evidence>
<reference evidence="1 2" key="1">
    <citation type="submission" date="2016-10" db="EMBL/GenBank/DDBJ databases">
        <authorList>
            <person name="de Groot N.N."/>
        </authorList>
    </citation>
    <scope>NUCLEOTIDE SEQUENCE [LARGE SCALE GENOMIC DNA]</scope>
    <source>
        <strain evidence="1 2">DSM 19219</strain>
    </source>
</reference>
<dbReference type="EMBL" id="FNNI01000010">
    <property type="protein sequence ID" value="SDY06156.1"/>
    <property type="molecule type" value="Genomic_DNA"/>
</dbReference>
<proteinExistence type="predicted"/>
<accession>A0A1H3GS50</accession>
<sequence>MHFADGVTKVTPMKNLSDLPISAGTPRPWHPIIARRPDHEPAVLGTLMYVHVPLCDNQGEPLQAARGDDELMSMEPGQT</sequence>
<organism evidence="1 2">
    <name type="scientific">Aidingimonas halophila</name>
    <dbReference type="NCBI Taxonomy" id="574349"/>
    <lineage>
        <taxon>Bacteria</taxon>
        <taxon>Pseudomonadati</taxon>
        <taxon>Pseudomonadota</taxon>
        <taxon>Gammaproteobacteria</taxon>
        <taxon>Oceanospirillales</taxon>
        <taxon>Halomonadaceae</taxon>
        <taxon>Aidingimonas</taxon>
    </lineage>
</organism>
<gene>
    <name evidence="1" type="ORF">SAMN05443545_11042</name>
</gene>
<dbReference type="AlphaFoldDB" id="A0A1H3GS50"/>
<name>A0A1H3GS50_9GAMM</name>